<dbReference type="PANTHER" id="PTHR24135">
    <property type="entry name" value="SH3 AND MULTIPLE ANKYRIN REPEAT DOMAINS PROTEIN"/>
    <property type="match status" value="1"/>
</dbReference>
<feature type="region of interest" description="Disordered" evidence="6">
    <location>
        <begin position="310"/>
        <end position="392"/>
    </location>
</feature>
<dbReference type="InterPro" id="IPR051569">
    <property type="entry name" value="SHANK"/>
</dbReference>
<dbReference type="Pfam" id="PF00595">
    <property type="entry name" value="PDZ"/>
    <property type="match status" value="1"/>
</dbReference>
<feature type="compositionally biased region" description="Polar residues" evidence="6">
    <location>
        <begin position="1039"/>
        <end position="1091"/>
    </location>
</feature>
<dbReference type="SMART" id="SM00454">
    <property type="entry name" value="SAM"/>
    <property type="match status" value="1"/>
</dbReference>
<dbReference type="SMART" id="SM00248">
    <property type="entry name" value="ANK"/>
    <property type="match status" value="7"/>
</dbReference>
<comment type="caution">
    <text evidence="10">The sequence shown here is derived from an EMBL/GenBank/DDBJ whole genome shotgun (WGS) entry which is preliminary data.</text>
</comment>
<dbReference type="InterPro" id="IPR036034">
    <property type="entry name" value="PDZ_sf"/>
</dbReference>
<feature type="region of interest" description="Disordered" evidence="6">
    <location>
        <begin position="892"/>
        <end position="941"/>
    </location>
</feature>
<dbReference type="Gene3D" id="1.25.40.20">
    <property type="entry name" value="Ankyrin repeat-containing domain"/>
    <property type="match status" value="2"/>
</dbReference>
<feature type="compositionally biased region" description="Basic and acidic residues" evidence="6">
    <location>
        <begin position="1393"/>
        <end position="1405"/>
    </location>
</feature>
<evidence type="ECO:0000313" key="11">
    <source>
        <dbReference type="Proteomes" id="UP001286313"/>
    </source>
</evidence>
<dbReference type="PROSITE" id="PS50106">
    <property type="entry name" value="PDZ"/>
    <property type="match status" value="1"/>
</dbReference>
<dbReference type="Proteomes" id="UP001286313">
    <property type="component" value="Unassembled WGS sequence"/>
</dbReference>
<feature type="region of interest" description="Disordered" evidence="6">
    <location>
        <begin position="671"/>
        <end position="690"/>
    </location>
</feature>
<proteinExistence type="predicted"/>
<feature type="region of interest" description="Disordered" evidence="6">
    <location>
        <begin position="1033"/>
        <end position="1217"/>
    </location>
</feature>
<dbReference type="SMART" id="SM00326">
    <property type="entry name" value="SH3"/>
    <property type="match status" value="1"/>
</dbReference>
<dbReference type="Pfam" id="PF00536">
    <property type="entry name" value="SAM_1"/>
    <property type="match status" value="1"/>
</dbReference>
<feature type="repeat" description="ANK" evidence="4">
    <location>
        <begin position="146"/>
        <end position="178"/>
    </location>
</feature>
<feature type="region of interest" description="Disordered" evidence="6">
    <location>
        <begin position="993"/>
        <end position="1018"/>
    </location>
</feature>
<organism evidence="10 11">
    <name type="scientific">Petrolisthes cinctipes</name>
    <name type="common">Flat porcelain crab</name>
    <dbReference type="NCBI Taxonomy" id="88211"/>
    <lineage>
        <taxon>Eukaryota</taxon>
        <taxon>Metazoa</taxon>
        <taxon>Ecdysozoa</taxon>
        <taxon>Arthropoda</taxon>
        <taxon>Crustacea</taxon>
        <taxon>Multicrustacea</taxon>
        <taxon>Malacostraca</taxon>
        <taxon>Eumalacostraca</taxon>
        <taxon>Eucarida</taxon>
        <taxon>Decapoda</taxon>
        <taxon>Pleocyemata</taxon>
        <taxon>Anomura</taxon>
        <taxon>Galatheoidea</taxon>
        <taxon>Porcellanidae</taxon>
        <taxon>Petrolisthes</taxon>
    </lineage>
</organism>
<dbReference type="PANTHER" id="PTHR24135:SF28">
    <property type="entry name" value="LD13733P"/>
    <property type="match status" value="1"/>
</dbReference>
<sequence length="1770" mass="192100">MPYLNAFNLLKELRESFNYGLFCPPQNGRAGKFLDEERPLGDYPLPTPIGYLELKYKRRVYKMLHLEEKALRALHTRANLRRFLEYVRENNVDKVSKMCSKGLDPNFHCHDTGETPLTIAARIRKPGRMILSMVNGGALLDYRTKEGVTVMHRAVQANNFEAVKTLLDLGASPNYRDARGLTPLYYSVTHATDPLLCEALLHDYAVIGAADNQGWQETHQACRNKMVQHLEHLLFYGADMNCQNASGNTPLHVCAVNNLEDCARVLLFRGCNKNAINFANQTPYQVAVIAGNMELAEVIKNHGMEDVVPFKEPPKYNPNRRISGAPLSRTHSDPRLEASIGSSGGGITTKPPSPSPSARSIPPFSSASSLSETSTGSGSTCTHPSEMDSEEYAASALGSASLNAAGVECCDLVSDSSGVCTSNSGSAESYDATPTDATLFHNGMLVVCLQQYTPHKPGHLDINAGDILEVTGSTDDGLLEGSLRGLVGVFPPHCVQEVRLRNPQAVRESLIAPQVARVQGRREMLVHQQYGTAPRIRKPANEPRTVVLHRGKKGFGFVLRGAKATSPLMERPHERGPALQYLDDVDPGGVADMAGLKKGDYLIKINGEDVSQASHEHVVTLIRKSGDLVQMVVVTPGPPSTFTTHKPPVGHHHLGTIRRGCQTLPRKLHAVRSSQAPPAPPPRDPRTTLSVGRARAKSMVAGLQDIEALDASMRENGELMSRSVGQDEMGHYGVPGGRIPTEPKVASIKARPSASKRMTAAELEGLLHASSASPPSTPTGRSPQVYASVAEMKKAKLRFFPRICKTEAPLVTYYNAYDSSIHEAEMHNDHQYFAQKARQAELTRLHKDFHSTPDLKAGVVPPQLPFTMEEKRKSMSQEDLFVLALNAQNSRHSLACPPHRSTALTSNQGSRESKEGWFSGGEEGGTEEESSDSPNCSPGPIEYRMLRRSQSAVNTTMLRKAGVHPPPTHPPPPPPLGQLVKVDISRSKSDYATVGLAPTTPDSTPLSPVVQSSFRPTDSAKLYASPEEIKAVGYRSPDMMTTLNRKNNSAKTRSQSLPPSTNRPSVQRGSPEKNTSVDASIYSTTYSTFRGTESEKGQDVTSSPVNSQKPPVSDTVTYARPKNNKSVQEHKEGGSPSKIYTGPGSVASPAPDIPEPDYSSDEDHTYNSQDDSQGKKIRTLKKKKQSVAFSPNLVTTAEPSDPPRYDPADIPHYAAPVKHVTPLSSNNFKEMIAQKVAERQARQDDGTDGARSASSSPVKKVINGGNGNGKAISDVIQESALFNRQKEKTTPTGAKVRPPAQIIREDSKTKMKNSHSCPSEFLEDGDNSSSGVSSDQDVHLESSNYVTVINTESDTISANNADRFTSHGSRDDSSEASESSDEASDRTWILTNEKGDKSDSSRDSDSNGGRRTGTLTRNAVSLVKLPPPQETTEPDLDADLEMGPGHGAMMSRSVDQDTISTLSSLSSLSSGSGSTGERERGQHPLGQPHTHSVPPTVPSQMRATLPRLGSRASSAPPVSQAIRTTVTGSLNRSRSASREQQWEGEMGPVREKSAPPGPRSAATLDRNSYKKSTNVDTGEAEYERSIEESLQLIRMHMDSLNEVNTLAGVPAQEEAGGGQGGGSGSGGSSGGGGGSGEMVLAPPPEFCDLSLAGPHRQRQNKTVIHISSDDYDPPVGVIGGGWRREEDDERSHAFRHKTLTEWTTRDTTEWLESIFMPEYKNSFEEQDIDGRKLMGLNNDALINLGVRRVGHRVSMEKSLKRYKPTERIDL</sequence>
<dbReference type="InterPro" id="IPR001452">
    <property type="entry name" value="SH3_domain"/>
</dbReference>
<comment type="subcellular location">
    <subcellularLocation>
        <location evidence="3">Postsynaptic density</location>
    </subcellularLocation>
</comment>
<feature type="domain" description="PDZ" evidence="9">
    <location>
        <begin position="545"/>
        <end position="637"/>
    </location>
</feature>
<dbReference type="GO" id="GO:0035255">
    <property type="term" value="F:ionotropic glutamate receptor binding"/>
    <property type="evidence" value="ECO:0007669"/>
    <property type="project" value="TreeGrafter"/>
</dbReference>
<evidence type="ECO:0000256" key="1">
    <source>
        <dbReference type="ARBA" id="ARBA00022443"/>
    </source>
</evidence>
<evidence type="ECO:0000256" key="5">
    <source>
        <dbReference type="PROSITE-ProRule" id="PRU00192"/>
    </source>
</evidence>
<reference evidence="10" key="1">
    <citation type="submission" date="2023-10" db="EMBL/GenBank/DDBJ databases">
        <title>Genome assemblies of two species of porcelain crab, Petrolisthes cinctipes and Petrolisthes manimaculis (Anomura: Porcellanidae).</title>
        <authorList>
            <person name="Angst P."/>
        </authorList>
    </citation>
    <scope>NUCLEOTIDE SEQUENCE</scope>
    <source>
        <strain evidence="10">PB745_01</strain>
        <tissue evidence="10">Gill</tissue>
    </source>
</reference>
<dbReference type="InterPro" id="IPR036028">
    <property type="entry name" value="SH3-like_dom_sf"/>
</dbReference>
<keyword evidence="4" id="KW-0040">ANK repeat</keyword>
<evidence type="ECO:0008006" key="12">
    <source>
        <dbReference type="Google" id="ProtNLM"/>
    </source>
</evidence>
<evidence type="ECO:0000256" key="3">
    <source>
        <dbReference type="ARBA" id="ARBA00034105"/>
    </source>
</evidence>
<evidence type="ECO:0000259" key="8">
    <source>
        <dbReference type="PROSITE" id="PS50105"/>
    </source>
</evidence>
<dbReference type="EMBL" id="JAWQEG010000775">
    <property type="protein sequence ID" value="KAK3885693.1"/>
    <property type="molecule type" value="Genomic_DNA"/>
</dbReference>
<evidence type="ECO:0000259" key="9">
    <source>
        <dbReference type="PROSITE" id="PS50106"/>
    </source>
</evidence>
<dbReference type="SUPFAM" id="SSF50156">
    <property type="entry name" value="PDZ domain-like"/>
    <property type="match status" value="1"/>
</dbReference>
<feature type="compositionally biased region" description="Polar residues" evidence="6">
    <location>
        <begin position="1511"/>
        <end position="1534"/>
    </location>
</feature>
<evidence type="ECO:0000313" key="10">
    <source>
        <dbReference type="EMBL" id="KAK3885693.1"/>
    </source>
</evidence>
<dbReference type="CDD" id="cd06746">
    <property type="entry name" value="PDZ_SHANK1_3-like"/>
    <property type="match status" value="1"/>
</dbReference>
<evidence type="ECO:0000256" key="2">
    <source>
        <dbReference type="ARBA" id="ARBA00023018"/>
    </source>
</evidence>
<feature type="region of interest" description="Disordered" evidence="6">
    <location>
        <begin position="1611"/>
        <end position="1642"/>
    </location>
</feature>
<feature type="compositionally biased region" description="Basic and acidic residues" evidence="6">
    <location>
        <begin position="1236"/>
        <end position="1245"/>
    </location>
</feature>
<dbReference type="Gene3D" id="2.30.42.10">
    <property type="match status" value="1"/>
</dbReference>
<evidence type="ECO:0000259" key="7">
    <source>
        <dbReference type="PROSITE" id="PS50002"/>
    </source>
</evidence>
<dbReference type="InterPro" id="IPR036770">
    <property type="entry name" value="Ankyrin_rpt-contain_sf"/>
</dbReference>
<keyword evidence="1 5" id="KW-0728">SH3 domain</keyword>
<feature type="compositionally biased region" description="Basic and acidic residues" evidence="6">
    <location>
        <begin position="1364"/>
        <end position="1373"/>
    </location>
</feature>
<keyword evidence="11" id="KW-1185">Reference proteome</keyword>
<feature type="compositionally biased region" description="Low complexity" evidence="6">
    <location>
        <begin position="1460"/>
        <end position="1472"/>
    </location>
</feature>
<name>A0AAE1G9P3_PETCI</name>
<dbReference type="InterPro" id="IPR001660">
    <property type="entry name" value="SAM"/>
</dbReference>
<dbReference type="PROSITE" id="PS50297">
    <property type="entry name" value="ANK_REP_REGION"/>
    <property type="match status" value="2"/>
</dbReference>
<dbReference type="Gene3D" id="2.30.30.40">
    <property type="entry name" value="SH3 Domains"/>
    <property type="match status" value="1"/>
</dbReference>
<dbReference type="Pfam" id="PF07653">
    <property type="entry name" value="SH3_2"/>
    <property type="match status" value="1"/>
</dbReference>
<dbReference type="InterPro" id="IPR013761">
    <property type="entry name" value="SAM/pointed_sf"/>
</dbReference>
<feature type="repeat" description="ANK" evidence="4">
    <location>
        <begin position="246"/>
        <end position="278"/>
    </location>
</feature>
<dbReference type="Pfam" id="PF12796">
    <property type="entry name" value="Ank_2"/>
    <property type="match status" value="2"/>
</dbReference>
<feature type="domain" description="SH3" evidence="7">
    <location>
        <begin position="441"/>
        <end position="500"/>
    </location>
</feature>
<evidence type="ECO:0000256" key="4">
    <source>
        <dbReference type="PROSITE-ProRule" id="PRU00023"/>
    </source>
</evidence>
<dbReference type="SUPFAM" id="SSF48403">
    <property type="entry name" value="Ankyrin repeat"/>
    <property type="match status" value="1"/>
</dbReference>
<keyword evidence="2" id="KW-0770">Synapse</keyword>
<feature type="domain" description="SAM" evidence="8">
    <location>
        <begin position="1702"/>
        <end position="1765"/>
    </location>
</feature>
<dbReference type="PROSITE" id="PS50088">
    <property type="entry name" value="ANK_REPEAT"/>
    <property type="match status" value="2"/>
</dbReference>
<feature type="region of interest" description="Disordered" evidence="6">
    <location>
        <begin position="1282"/>
        <end position="1582"/>
    </location>
</feature>
<dbReference type="SUPFAM" id="SSF47769">
    <property type="entry name" value="SAM/Pointed domain"/>
    <property type="match status" value="1"/>
</dbReference>
<accession>A0AAE1G9P3</accession>
<feature type="compositionally biased region" description="Gly residues" evidence="6">
    <location>
        <begin position="1615"/>
        <end position="1636"/>
    </location>
</feature>
<feature type="region of interest" description="Disordered" evidence="6">
    <location>
        <begin position="1231"/>
        <end position="1270"/>
    </location>
</feature>
<dbReference type="InterPro" id="IPR001478">
    <property type="entry name" value="PDZ"/>
</dbReference>
<dbReference type="PROSITE" id="PS50105">
    <property type="entry name" value="SAM_DOMAIN"/>
    <property type="match status" value="1"/>
</dbReference>
<gene>
    <name evidence="10" type="ORF">Pcinc_010114</name>
</gene>
<dbReference type="SMART" id="SM00228">
    <property type="entry name" value="PDZ"/>
    <property type="match status" value="1"/>
</dbReference>
<dbReference type="GO" id="GO:0043197">
    <property type="term" value="C:dendritic spine"/>
    <property type="evidence" value="ECO:0007669"/>
    <property type="project" value="TreeGrafter"/>
</dbReference>
<dbReference type="InterPro" id="IPR002110">
    <property type="entry name" value="Ankyrin_rpt"/>
</dbReference>
<dbReference type="GO" id="GO:0030160">
    <property type="term" value="F:synaptic receptor adaptor activity"/>
    <property type="evidence" value="ECO:0007669"/>
    <property type="project" value="TreeGrafter"/>
</dbReference>
<feature type="compositionally biased region" description="Polar residues" evidence="6">
    <location>
        <begin position="1099"/>
        <end position="1116"/>
    </location>
</feature>
<feature type="compositionally biased region" description="Low complexity" evidence="6">
    <location>
        <begin position="356"/>
        <end position="384"/>
    </location>
</feature>
<dbReference type="GO" id="GO:0045211">
    <property type="term" value="C:postsynaptic membrane"/>
    <property type="evidence" value="ECO:0007669"/>
    <property type="project" value="TreeGrafter"/>
</dbReference>
<dbReference type="Gene3D" id="1.10.150.50">
    <property type="entry name" value="Transcription Factor, Ets-1"/>
    <property type="match status" value="1"/>
</dbReference>
<feature type="compositionally biased region" description="Polar residues" evidence="6">
    <location>
        <begin position="1341"/>
        <end position="1363"/>
    </location>
</feature>
<feature type="compositionally biased region" description="Polar residues" evidence="6">
    <location>
        <begin position="1000"/>
        <end position="1016"/>
    </location>
</feature>
<dbReference type="PROSITE" id="PS50002">
    <property type="entry name" value="SH3"/>
    <property type="match status" value="1"/>
</dbReference>
<feature type="compositionally biased region" description="Polar residues" evidence="6">
    <location>
        <begin position="1187"/>
        <end position="1198"/>
    </location>
</feature>
<evidence type="ECO:0000256" key="6">
    <source>
        <dbReference type="SAM" id="MobiDB-lite"/>
    </source>
</evidence>
<protein>
    <recommendedName>
        <fullName evidence="12">SH3 and multiple ankyrin repeat domains protein 3</fullName>
    </recommendedName>
</protein>
<dbReference type="SUPFAM" id="SSF50044">
    <property type="entry name" value="SH3-domain"/>
    <property type="match status" value="1"/>
</dbReference>
<dbReference type="GO" id="GO:0014069">
    <property type="term" value="C:postsynaptic density"/>
    <property type="evidence" value="ECO:0007669"/>
    <property type="project" value="UniProtKB-SubCell"/>
</dbReference>
<feature type="compositionally biased region" description="Basic residues" evidence="6">
    <location>
        <begin position="1175"/>
        <end position="1185"/>
    </location>
</feature>